<dbReference type="PANTHER" id="PTHR30344:SF1">
    <property type="entry name" value="6-PHOSPHOGLUCONOLACTONASE"/>
    <property type="match status" value="1"/>
</dbReference>
<reference evidence="3 4" key="1">
    <citation type="submission" date="2024-02" db="EMBL/GenBank/DDBJ databases">
        <title>Discinaceae phylogenomics.</title>
        <authorList>
            <person name="Dirks A.C."/>
            <person name="James T.Y."/>
        </authorList>
    </citation>
    <scope>NUCLEOTIDE SEQUENCE [LARGE SCALE GENOMIC DNA]</scope>
    <source>
        <strain evidence="3 4">ACD0624</strain>
    </source>
</reference>
<proteinExistence type="inferred from homology"/>
<evidence type="ECO:0000313" key="4">
    <source>
        <dbReference type="Proteomes" id="UP001447188"/>
    </source>
</evidence>
<evidence type="ECO:0000313" key="3">
    <source>
        <dbReference type="EMBL" id="KAL0631031.1"/>
    </source>
</evidence>
<dbReference type="PANTHER" id="PTHR30344">
    <property type="entry name" value="6-PHOSPHOGLUCONOLACTONASE-RELATED"/>
    <property type="match status" value="1"/>
</dbReference>
<keyword evidence="4" id="KW-1185">Reference proteome</keyword>
<keyword evidence="2" id="KW-0732">Signal</keyword>
<protein>
    <recommendedName>
        <fullName evidence="5">6-phosphogluconolactonase</fullName>
    </recommendedName>
</protein>
<dbReference type="InterPro" id="IPR050282">
    <property type="entry name" value="Cycloisomerase_2"/>
</dbReference>
<dbReference type="InterPro" id="IPR011048">
    <property type="entry name" value="Haem_d1_sf"/>
</dbReference>
<dbReference type="InterPro" id="IPR015943">
    <property type="entry name" value="WD40/YVTN_repeat-like_dom_sf"/>
</dbReference>
<dbReference type="InterPro" id="IPR019405">
    <property type="entry name" value="Lactonase_7-beta_prop"/>
</dbReference>
<feature type="signal peptide" evidence="2">
    <location>
        <begin position="1"/>
        <end position="22"/>
    </location>
</feature>
<sequence>MLHSTFTSALCAFLFASSSAMAATLIVGSNDGPIVSYSLNGNTLTQISSNSDSTAASWQTITPNFIFSVSETGGTDPGTITAYTISNGVLKKVGSDKGLPGPVNIAVAEGGSTGGHGVNLWSVSSTGTIKNTGTLPFTERSIDPARQTASFPHQVVVDPTTKFAVIPDLGADLIRIFRIKNGGLTLVQNIQALKGSGPRHGIFWPVKAGIPPTHYFLVSEMASSVTAYKVTYSADGESLTLSATIDSKAYSTFGPAVKPGAAGGEIDISPDGRFLYVSNRLDLTFSNPSSDSIATWSINTDGTLTFIGLTRSGGLSPRHFSLVTLNGQDFMTVANPTSGDIAIFTRDVATGRLGTTPFASAKLSGAACASWKL</sequence>
<evidence type="ECO:0000256" key="2">
    <source>
        <dbReference type="SAM" id="SignalP"/>
    </source>
</evidence>
<organism evidence="3 4">
    <name type="scientific">Discina gigas</name>
    <dbReference type="NCBI Taxonomy" id="1032678"/>
    <lineage>
        <taxon>Eukaryota</taxon>
        <taxon>Fungi</taxon>
        <taxon>Dikarya</taxon>
        <taxon>Ascomycota</taxon>
        <taxon>Pezizomycotina</taxon>
        <taxon>Pezizomycetes</taxon>
        <taxon>Pezizales</taxon>
        <taxon>Discinaceae</taxon>
        <taxon>Discina</taxon>
    </lineage>
</organism>
<feature type="chain" id="PRO_5047011480" description="6-phosphogluconolactonase" evidence="2">
    <location>
        <begin position="23"/>
        <end position="373"/>
    </location>
</feature>
<gene>
    <name evidence="3" type="ORF">Q9L58_010116</name>
</gene>
<dbReference type="Proteomes" id="UP001447188">
    <property type="component" value="Unassembled WGS sequence"/>
</dbReference>
<name>A0ABR3G618_9PEZI</name>
<evidence type="ECO:0000256" key="1">
    <source>
        <dbReference type="ARBA" id="ARBA00005564"/>
    </source>
</evidence>
<comment type="similarity">
    <text evidence="1">Belongs to the cycloisomerase 2 family.</text>
</comment>
<dbReference type="EMBL" id="JBBBZM010000313">
    <property type="protein sequence ID" value="KAL0631031.1"/>
    <property type="molecule type" value="Genomic_DNA"/>
</dbReference>
<dbReference type="Gene3D" id="2.130.10.10">
    <property type="entry name" value="YVTN repeat-like/Quinoprotein amine dehydrogenase"/>
    <property type="match status" value="1"/>
</dbReference>
<dbReference type="Pfam" id="PF10282">
    <property type="entry name" value="Lactonase"/>
    <property type="match status" value="1"/>
</dbReference>
<comment type="caution">
    <text evidence="3">The sequence shown here is derived from an EMBL/GenBank/DDBJ whole genome shotgun (WGS) entry which is preliminary data.</text>
</comment>
<evidence type="ECO:0008006" key="5">
    <source>
        <dbReference type="Google" id="ProtNLM"/>
    </source>
</evidence>
<dbReference type="SUPFAM" id="SSF51004">
    <property type="entry name" value="C-terminal (heme d1) domain of cytochrome cd1-nitrite reductase"/>
    <property type="match status" value="1"/>
</dbReference>
<accession>A0ABR3G618</accession>